<name>A0A6S6XTH7_9PROT</name>
<dbReference type="Pfam" id="PF07963">
    <property type="entry name" value="N_methyl"/>
    <property type="match status" value="1"/>
</dbReference>
<feature type="transmembrane region" description="Helical" evidence="11">
    <location>
        <begin position="12"/>
        <end position="32"/>
    </location>
</feature>
<dbReference type="PROSITE" id="PS00409">
    <property type="entry name" value="PROKAR_NTER_METHYL"/>
    <property type="match status" value="1"/>
</dbReference>
<evidence type="ECO:0000256" key="10">
    <source>
        <dbReference type="ARBA" id="ARBA00030775"/>
    </source>
</evidence>
<dbReference type="InterPro" id="IPR012902">
    <property type="entry name" value="N_methyl_site"/>
</dbReference>
<dbReference type="NCBIfam" id="TIGR02532">
    <property type="entry name" value="IV_pilin_GFxxxE"/>
    <property type="match status" value="1"/>
</dbReference>
<dbReference type="Gene3D" id="3.30.700.10">
    <property type="entry name" value="Glycoprotein, Type 4 Pilin"/>
    <property type="match status" value="1"/>
</dbReference>
<comment type="subcellular location">
    <subcellularLocation>
        <location evidence="1">Cell inner membrane</location>
        <topology evidence="1">Single-pass membrane protein</topology>
    </subcellularLocation>
</comment>
<keyword evidence="8 11" id="KW-0472">Membrane</keyword>
<keyword evidence="6 11" id="KW-0812">Transmembrane</keyword>
<organism evidence="13 14">
    <name type="scientific">Denitratisoma oestradiolicum</name>
    <dbReference type="NCBI Taxonomy" id="311182"/>
    <lineage>
        <taxon>Bacteria</taxon>
        <taxon>Pseudomonadati</taxon>
        <taxon>Pseudomonadota</taxon>
        <taxon>Betaproteobacteria</taxon>
        <taxon>Nitrosomonadales</taxon>
        <taxon>Sterolibacteriaceae</taxon>
        <taxon>Denitratisoma</taxon>
    </lineage>
</organism>
<dbReference type="InterPro" id="IPR022346">
    <property type="entry name" value="T2SS_GspH"/>
</dbReference>
<evidence type="ECO:0000256" key="6">
    <source>
        <dbReference type="ARBA" id="ARBA00022692"/>
    </source>
</evidence>
<keyword evidence="7 11" id="KW-1133">Transmembrane helix</keyword>
<evidence type="ECO:0000256" key="1">
    <source>
        <dbReference type="ARBA" id="ARBA00004377"/>
    </source>
</evidence>
<evidence type="ECO:0000256" key="2">
    <source>
        <dbReference type="ARBA" id="ARBA00021549"/>
    </source>
</evidence>
<dbReference type="GO" id="GO:0015627">
    <property type="term" value="C:type II protein secretion system complex"/>
    <property type="evidence" value="ECO:0007669"/>
    <property type="project" value="InterPro"/>
</dbReference>
<evidence type="ECO:0000313" key="14">
    <source>
        <dbReference type="Proteomes" id="UP000515733"/>
    </source>
</evidence>
<dbReference type="GO" id="GO:0005886">
    <property type="term" value="C:plasma membrane"/>
    <property type="evidence" value="ECO:0007669"/>
    <property type="project" value="UniProtKB-SubCell"/>
</dbReference>
<dbReference type="EMBL" id="LR778301">
    <property type="protein sequence ID" value="CAB1368055.1"/>
    <property type="molecule type" value="Genomic_DNA"/>
</dbReference>
<proteinExistence type="inferred from homology"/>
<accession>A0A6S6XTH7</accession>
<keyword evidence="4" id="KW-0488">Methylation</keyword>
<dbReference type="AlphaFoldDB" id="A0A6S6XTH7"/>
<keyword evidence="3" id="KW-1003">Cell membrane</keyword>
<dbReference type="RefSeq" id="WP_170228255.1">
    <property type="nucleotide sequence ID" value="NZ_LR778301.1"/>
</dbReference>
<evidence type="ECO:0000256" key="4">
    <source>
        <dbReference type="ARBA" id="ARBA00022481"/>
    </source>
</evidence>
<reference evidence="13 14" key="1">
    <citation type="submission" date="2020-03" db="EMBL/GenBank/DDBJ databases">
        <authorList>
            <consortium name="Genoscope - CEA"/>
            <person name="William W."/>
        </authorList>
    </citation>
    <scope>NUCLEOTIDE SEQUENCE [LARGE SCALE GENOMIC DNA]</scope>
    <source>
        <strain evidence="14">DSM 16959</strain>
    </source>
</reference>
<evidence type="ECO:0000256" key="9">
    <source>
        <dbReference type="ARBA" id="ARBA00025772"/>
    </source>
</evidence>
<sequence length="162" mass="16820">MPKHDTPARGFTLIELMVVVAILGILIALALPSMRETILASRVRSAASDMYSILIKSRSDAIKRAANVTIAASGSAWVATSGGTTLMSIDSLPTGVSLKLCPTLITSVVYSSSGRATGGRVKMLVYSTELGQESPTARQIDIDAGGMPRIRTVTHGAAASAC</sequence>
<dbReference type="Proteomes" id="UP000515733">
    <property type="component" value="Chromosome"/>
</dbReference>
<feature type="domain" description="General secretion pathway GspH" evidence="12">
    <location>
        <begin position="46"/>
        <end position="146"/>
    </location>
</feature>
<gene>
    <name evidence="13" type="ORF">DENOEST_0890</name>
</gene>
<evidence type="ECO:0000256" key="7">
    <source>
        <dbReference type="ARBA" id="ARBA00022989"/>
    </source>
</evidence>
<dbReference type="SUPFAM" id="SSF54523">
    <property type="entry name" value="Pili subunits"/>
    <property type="match status" value="1"/>
</dbReference>
<dbReference type="InterPro" id="IPR045584">
    <property type="entry name" value="Pilin-like"/>
</dbReference>
<dbReference type="KEGG" id="doe:DENOEST_0890"/>
<dbReference type="Pfam" id="PF12019">
    <property type="entry name" value="GspH"/>
    <property type="match status" value="1"/>
</dbReference>
<keyword evidence="14" id="KW-1185">Reference proteome</keyword>
<evidence type="ECO:0000256" key="5">
    <source>
        <dbReference type="ARBA" id="ARBA00022519"/>
    </source>
</evidence>
<protein>
    <recommendedName>
        <fullName evidence="2">Type II secretion system protein H</fullName>
    </recommendedName>
    <alternativeName>
        <fullName evidence="10">General secretion pathway protein H</fullName>
    </alternativeName>
</protein>
<dbReference type="GO" id="GO:0015628">
    <property type="term" value="P:protein secretion by the type II secretion system"/>
    <property type="evidence" value="ECO:0007669"/>
    <property type="project" value="InterPro"/>
</dbReference>
<evidence type="ECO:0000259" key="12">
    <source>
        <dbReference type="Pfam" id="PF12019"/>
    </source>
</evidence>
<evidence type="ECO:0000256" key="8">
    <source>
        <dbReference type="ARBA" id="ARBA00023136"/>
    </source>
</evidence>
<comment type="similarity">
    <text evidence="9">Belongs to the GSP H family.</text>
</comment>
<evidence type="ECO:0000256" key="11">
    <source>
        <dbReference type="SAM" id="Phobius"/>
    </source>
</evidence>
<evidence type="ECO:0000256" key="3">
    <source>
        <dbReference type="ARBA" id="ARBA00022475"/>
    </source>
</evidence>
<keyword evidence="5" id="KW-0997">Cell inner membrane</keyword>
<evidence type="ECO:0000313" key="13">
    <source>
        <dbReference type="EMBL" id="CAB1368055.1"/>
    </source>
</evidence>